<dbReference type="InterPro" id="IPR038706">
    <property type="entry name" value="Type_VI_SciN-like_sf"/>
</dbReference>
<sequence>MAPLFAVAFTLTGCAAGSIAGAAMELAGIRKPPELPELQKPPRQIAIHLHAGGNLNAGAGGQPLALAARIYKLRQSAAFERASYSGFLNAQTERELLGADLVEVKEVQLIPGQRYDVIESVSREAAHIGVVALFRKPAPQHWRAAFSASEAEKSGITIGLHACALTVQGQSLVGTRCQP</sequence>
<keyword evidence="3" id="KW-1185">Reference proteome</keyword>
<feature type="signal peptide" evidence="1">
    <location>
        <begin position="1"/>
        <end position="22"/>
    </location>
</feature>
<dbReference type="AlphaFoldDB" id="A0A7X4HAN4"/>
<dbReference type="NCBIfam" id="TIGR03352">
    <property type="entry name" value="VI_chp_3"/>
    <property type="match status" value="1"/>
</dbReference>
<accession>A0A7X4HAN4</accession>
<dbReference type="InterPro" id="IPR017734">
    <property type="entry name" value="T6SS_SciN"/>
</dbReference>
<dbReference type="PANTHER" id="PTHR37625">
    <property type="entry name" value="OUTER MEMBRANE LIPOPROTEIN-RELATED"/>
    <property type="match status" value="1"/>
</dbReference>
<comment type="caution">
    <text evidence="2">The sequence shown here is derived from an EMBL/GenBank/DDBJ whole genome shotgun (WGS) entry which is preliminary data.</text>
</comment>
<evidence type="ECO:0000313" key="2">
    <source>
        <dbReference type="EMBL" id="MYN07680.1"/>
    </source>
</evidence>
<dbReference type="PANTHER" id="PTHR37625:SF4">
    <property type="entry name" value="OUTER MEMBRANE LIPOPROTEIN"/>
    <property type="match status" value="1"/>
</dbReference>
<dbReference type="EMBL" id="WWCU01000008">
    <property type="protein sequence ID" value="MYN07680.1"/>
    <property type="molecule type" value="Genomic_DNA"/>
</dbReference>
<reference evidence="2 3" key="1">
    <citation type="submission" date="2019-12" db="EMBL/GenBank/DDBJ databases">
        <title>Novel species isolated from a subtropical stream in China.</title>
        <authorList>
            <person name="Lu H."/>
        </authorList>
    </citation>
    <scope>NUCLEOTIDE SEQUENCE [LARGE SCALE GENOMIC DNA]</scope>
    <source>
        <strain evidence="2 3">FT127W</strain>
    </source>
</reference>
<evidence type="ECO:0000256" key="1">
    <source>
        <dbReference type="SAM" id="SignalP"/>
    </source>
</evidence>
<proteinExistence type="predicted"/>
<keyword evidence="1" id="KW-0732">Signal</keyword>
<keyword evidence="2" id="KW-0449">Lipoprotein</keyword>
<dbReference type="Pfam" id="PF12790">
    <property type="entry name" value="T6SS-SciN"/>
    <property type="match status" value="1"/>
</dbReference>
<protein>
    <submittedName>
        <fullName evidence="2">Type VI secretion system lipoprotein TssJ</fullName>
    </submittedName>
</protein>
<evidence type="ECO:0000313" key="3">
    <source>
        <dbReference type="Proteomes" id="UP000450676"/>
    </source>
</evidence>
<feature type="chain" id="PRO_5030836453" evidence="1">
    <location>
        <begin position="23"/>
        <end position="179"/>
    </location>
</feature>
<name>A0A7X4HAN4_9BURK</name>
<dbReference type="Gene3D" id="2.60.40.4150">
    <property type="entry name" value="Type VI secretion system, lipoprotein SciN"/>
    <property type="match status" value="1"/>
</dbReference>
<gene>
    <name evidence="2" type="primary">tssJ</name>
    <name evidence="2" type="ORF">GTP77_10020</name>
</gene>
<organism evidence="2 3">
    <name type="scientific">Pseudoduganella aquatica</name>
    <dbReference type="NCBI Taxonomy" id="2660641"/>
    <lineage>
        <taxon>Bacteria</taxon>
        <taxon>Pseudomonadati</taxon>
        <taxon>Pseudomonadota</taxon>
        <taxon>Betaproteobacteria</taxon>
        <taxon>Burkholderiales</taxon>
        <taxon>Oxalobacteraceae</taxon>
        <taxon>Telluria group</taxon>
        <taxon>Pseudoduganella</taxon>
    </lineage>
</organism>
<dbReference type="Proteomes" id="UP000450676">
    <property type="component" value="Unassembled WGS sequence"/>
</dbReference>